<dbReference type="eggNOG" id="KOG1068">
    <property type="taxonomic scope" value="Eukaryota"/>
</dbReference>
<dbReference type="SUPFAM" id="SSF54211">
    <property type="entry name" value="Ribosomal protein S5 domain 2-like"/>
    <property type="match status" value="1"/>
</dbReference>
<keyword evidence="5" id="KW-1185">Reference proteome</keyword>
<feature type="domain" description="Exoribonuclease phosphorolytic" evidence="3">
    <location>
        <begin position="57"/>
        <end position="120"/>
    </location>
</feature>
<dbReference type="EMBL" id="HF935724">
    <property type="protein sequence ID" value="CCX32146.1"/>
    <property type="molecule type" value="Genomic_DNA"/>
</dbReference>
<evidence type="ECO:0000256" key="1">
    <source>
        <dbReference type="ARBA" id="ARBA00006678"/>
    </source>
</evidence>
<dbReference type="AlphaFoldDB" id="U4LV21"/>
<dbReference type="InterPro" id="IPR001247">
    <property type="entry name" value="ExoRNase_PH_dom1"/>
</dbReference>
<dbReference type="InterPro" id="IPR020568">
    <property type="entry name" value="Ribosomal_Su5_D2-typ_SF"/>
</dbReference>
<evidence type="ECO:0000313" key="4">
    <source>
        <dbReference type="EMBL" id="CCX32146.1"/>
    </source>
</evidence>
<dbReference type="OMA" id="PAMINAC"/>
<comment type="similarity">
    <text evidence="1">Belongs to the RNase PH family.</text>
</comment>
<dbReference type="GO" id="GO:0071051">
    <property type="term" value="P:poly(A)-dependent snoRNA 3'-end processing"/>
    <property type="evidence" value="ECO:0007669"/>
    <property type="project" value="TreeGrafter"/>
</dbReference>
<dbReference type="PANTHER" id="PTHR11953:SF0">
    <property type="entry name" value="EXOSOME COMPLEX COMPONENT RRP41"/>
    <property type="match status" value="1"/>
</dbReference>
<dbReference type="InterPro" id="IPR036345">
    <property type="entry name" value="ExoRNase_PH_dom2_sf"/>
</dbReference>
<dbReference type="InterPro" id="IPR050080">
    <property type="entry name" value="RNase_PH"/>
</dbReference>
<accession>U4LV21</accession>
<dbReference type="Gene3D" id="3.30.230.70">
    <property type="entry name" value="GHMP Kinase, N-terminal domain"/>
    <property type="match status" value="1"/>
</dbReference>
<reference evidence="4 5" key="1">
    <citation type="journal article" date="2013" name="PLoS Genet.">
        <title>The genome and development-dependent transcriptomes of Pyronema confluens: a window into fungal evolution.</title>
        <authorList>
            <person name="Traeger S."/>
            <person name="Altegoer F."/>
            <person name="Freitag M."/>
            <person name="Gabaldon T."/>
            <person name="Kempken F."/>
            <person name="Kumar A."/>
            <person name="Marcet-Houben M."/>
            <person name="Poggeler S."/>
            <person name="Stajich J.E."/>
            <person name="Nowrousian M."/>
        </authorList>
    </citation>
    <scope>NUCLEOTIDE SEQUENCE [LARGE SCALE GENOMIC DNA]</scope>
    <source>
        <strain evidence="5">CBS 100304</strain>
        <tissue evidence="4">Vegetative mycelium</tissue>
    </source>
</reference>
<dbReference type="Pfam" id="PF03725">
    <property type="entry name" value="RNase_PH_C"/>
    <property type="match status" value="1"/>
</dbReference>
<dbReference type="GO" id="GO:0005730">
    <property type="term" value="C:nucleolus"/>
    <property type="evidence" value="ECO:0007669"/>
    <property type="project" value="TreeGrafter"/>
</dbReference>
<organism evidence="4 5">
    <name type="scientific">Pyronema omphalodes (strain CBS 100304)</name>
    <name type="common">Pyronema confluens</name>
    <dbReference type="NCBI Taxonomy" id="1076935"/>
    <lineage>
        <taxon>Eukaryota</taxon>
        <taxon>Fungi</taxon>
        <taxon>Dikarya</taxon>
        <taxon>Ascomycota</taxon>
        <taxon>Pezizomycotina</taxon>
        <taxon>Pezizomycetes</taxon>
        <taxon>Pezizales</taxon>
        <taxon>Pyronemataceae</taxon>
        <taxon>Pyronema</taxon>
    </lineage>
</organism>
<sequence length="146" mass="15598">MRSQLARTFNSAILTHLHPRSEITMSLHILSQDGGVLAACINACTLALIDAGVPMSDYVVAMSAGCFTKEPLLDVNGIEENELPMLTVATLGATEKVTLIQMESKVHVDVMESMLAVAVDGCAKMREMLDTVVRSHGNEVARSGAL</sequence>
<dbReference type="GO" id="GO:0000176">
    <property type="term" value="C:nuclear exosome (RNase complex)"/>
    <property type="evidence" value="ECO:0007669"/>
    <property type="project" value="TreeGrafter"/>
</dbReference>
<evidence type="ECO:0000259" key="3">
    <source>
        <dbReference type="Pfam" id="PF03725"/>
    </source>
</evidence>
<name>U4LV21_PYROM</name>
<gene>
    <name evidence="4" type="ORF">PCON_12416</name>
</gene>
<dbReference type="STRING" id="1076935.U4LV21"/>
<dbReference type="Proteomes" id="UP000018144">
    <property type="component" value="Unassembled WGS sequence"/>
</dbReference>
<dbReference type="GO" id="GO:0034475">
    <property type="term" value="P:U4 snRNA 3'-end processing"/>
    <property type="evidence" value="ECO:0007669"/>
    <property type="project" value="TreeGrafter"/>
</dbReference>
<dbReference type="OrthoDB" id="437922at2759"/>
<dbReference type="InterPro" id="IPR015847">
    <property type="entry name" value="ExoRNase_PH_dom2"/>
</dbReference>
<dbReference type="Pfam" id="PF01138">
    <property type="entry name" value="RNase_PH"/>
    <property type="match status" value="1"/>
</dbReference>
<dbReference type="PANTHER" id="PTHR11953">
    <property type="entry name" value="EXOSOME COMPLEX COMPONENT"/>
    <property type="match status" value="1"/>
</dbReference>
<feature type="domain" description="Exoribonuclease phosphorolytic" evidence="2">
    <location>
        <begin position="3"/>
        <end position="54"/>
    </location>
</feature>
<dbReference type="SUPFAM" id="SSF55666">
    <property type="entry name" value="Ribonuclease PH domain 2-like"/>
    <property type="match status" value="1"/>
</dbReference>
<dbReference type="InterPro" id="IPR027408">
    <property type="entry name" value="PNPase/RNase_PH_dom_sf"/>
</dbReference>
<dbReference type="GO" id="GO:0071028">
    <property type="term" value="P:nuclear mRNA surveillance"/>
    <property type="evidence" value="ECO:0007669"/>
    <property type="project" value="TreeGrafter"/>
</dbReference>
<dbReference type="GO" id="GO:0000177">
    <property type="term" value="C:cytoplasmic exosome (RNase complex)"/>
    <property type="evidence" value="ECO:0007669"/>
    <property type="project" value="TreeGrafter"/>
</dbReference>
<dbReference type="GO" id="GO:0016075">
    <property type="term" value="P:rRNA catabolic process"/>
    <property type="evidence" value="ECO:0007669"/>
    <property type="project" value="TreeGrafter"/>
</dbReference>
<proteinExistence type="inferred from homology"/>
<evidence type="ECO:0000313" key="5">
    <source>
        <dbReference type="Proteomes" id="UP000018144"/>
    </source>
</evidence>
<dbReference type="GO" id="GO:0003723">
    <property type="term" value="F:RNA binding"/>
    <property type="evidence" value="ECO:0007669"/>
    <property type="project" value="TreeGrafter"/>
</dbReference>
<protein>
    <submittedName>
        <fullName evidence="4">Similar to Exosome complex component SKI6 acc. no. P46948</fullName>
    </submittedName>
</protein>
<evidence type="ECO:0000259" key="2">
    <source>
        <dbReference type="Pfam" id="PF01138"/>
    </source>
</evidence>